<gene>
    <name evidence="1" type="ORF">MRB53_027466</name>
</gene>
<organism evidence="1 2">
    <name type="scientific">Persea americana</name>
    <name type="common">Avocado</name>
    <dbReference type="NCBI Taxonomy" id="3435"/>
    <lineage>
        <taxon>Eukaryota</taxon>
        <taxon>Viridiplantae</taxon>
        <taxon>Streptophyta</taxon>
        <taxon>Embryophyta</taxon>
        <taxon>Tracheophyta</taxon>
        <taxon>Spermatophyta</taxon>
        <taxon>Magnoliopsida</taxon>
        <taxon>Magnoliidae</taxon>
        <taxon>Laurales</taxon>
        <taxon>Lauraceae</taxon>
        <taxon>Persea</taxon>
    </lineage>
</organism>
<protein>
    <submittedName>
        <fullName evidence="1">Uncharacterized protein</fullName>
    </submittedName>
</protein>
<dbReference type="Proteomes" id="UP001234297">
    <property type="component" value="Chromosome 8"/>
</dbReference>
<name>A0ACC2LLH7_PERAE</name>
<evidence type="ECO:0000313" key="2">
    <source>
        <dbReference type="Proteomes" id="UP001234297"/>
    </source>
</evidence>
<evidence type="ECO:0000313" key="1">
    <source>
        <dbReference type="EMBL" id="KAJ8634130.1"/>
    </source>
</evidence>
<accession>A0ACC2LLH7</accession>
<reference evidence="1 2" key="1">
    <citation type="journal article" date="2022" name="Hortic Res">
        <title>A haplotype resolved chromosomal level avocado genome allows analysis of novel avocado genes.</title>
        <authorList>
            <person name="Nath O."/>
            <person name="Fletcher S.J."/>
            <person name="Hayward A."/>
            <person name="Shaw L.M."/>
            <person name="Masouleh A.K."/>
            <person name="Furtado A."/>
            <person name="Henry R.J."/>
            <person name="Mitter N."/>
        </authorList>
    </citation>
    <scope>NUCLEOTIDE SEQUENCE [LARGE SCALE GENOMIC DNA]</scope>
    <source>
        <strain evidence="2">cv. Hass</strain>
    </source>
</reference>
<proteinExistence type="predicted"/>
<sequence>MEDPFFLNYWNAPRPRPRFSPNPIHQQHHPPKVVSIPVRFVGSERARSEAATKIEKLYRGFAVRKNVKKIAKIRSQVDNVQHQISQKSDLIARDAKERLRLNETLMSLLFQLDSVRGVDPAVRDCRKAVIRRAIALQEAIDAIVEKKETETVADSVEQTLEKPGIPVECVAEPKREMQNPVESAAADEQASEIRDPDEETFDDVPETETEIPVDQCSEAEDQTLEVEAVQDPSESLAVGVVDDQALEIESRDQKSVVESLKEDDEKGIIIEKEEEDALHSVEEDVAEENEKLRGLVLELCERNTEQSRLIELLSQRVDQLEKTVARCERIQKKKKKKRCAGKLEREIERRKCERRL</sequence>
<dbReference type="EMBL" id="CM056816">
    <property type="protein sequence ID" value="KAJ8634130.1"/>
    <property type="molecule type" value="Genomic_DNA"/>
</dbReference>
<comment type="caution">
    <text evidence="1">The sequence shown here is derived from an EMBL/GenBank/DDBJ whole genome shotgun (WGS) entry which is preliminary data.</text>
</comment>
<keyword evidence="2" id="KW-1185">Reference proteome</keyword>